<sequence>MSIGIILASHGEFAKGVRQSGTMLFGNPEKVEVITFMPGEGPEDLARKYQEAMAKFDPEDQILFLVDLWGGSPFNEANRIFEQHQETTGIIAGLNLPILIQAYAEQMNPDQTAQQAVINILKEIKTTGIKVRPDELQKHYSAPAQEIKKNSAFMPEGTVVGDGKIKVAFARIDSRLVHGQVASAWTKEVHPDRIIVVSDRVSKDDLRKKLLKQAAPAGVPVNIVPIKKMVEVLKDPRFGGQKIFFLFESPIEAETAIRAGVPIKTLNVGGMVHSEGKTLISKAIAVDHEDIVAFEKLKEQGVELEVRQLPSNSKENIFKLIENAHLK</sequence>
<comment type="subunit">
    <text evidence="4">Homodimer.</text>
</comment>
<dbReference type="GO" id="GO:0016301">
    <property type="term" value="F:kinase activity"/>
    <property type="evidence" value="ECO:0007669"/>
    <property type="project" value="UniProtKB-KW"/>
</dbReference>
<dbReference type="EC" id="2.7.1.191" evidence="5"/>
<keyword evidence="7" id="KW-0813">Transport</keyword>
<dbReference type="OrthoDB" id="9788818at2"/>
<dbReference type="Pfam" id="PF03830">
    <property type="entry name" value="PTSIIB_sorb"/>
    <property type="match status" value="1"/>
</dbReference>
<dbReference type="SUPFAM" id="SSF52728">
    <property type="entry name" value="PTS IIb component"/>
    <property type="match status" value="1"/>
</dbReference>
<dbReference type="EMBL" id="WITJ01000012">
    <property type="protein sequence ID" value="MQW40118.1"/>
    <property type="molecule type" value="Genomic_DNA"/>
</dbReference>
<keyword evidence="13" id="KW-0598">Phosphotransferase system</keyword>
<evidence type="ECO:0000313" key="23">
    <source>
        <dbReference type="EMBL" id="MQW40118.1"/>
    </source>
</evidence>
<reference evidence="23 24" key="1">
    <citation type="submission" date="2019-10" db="EMBL/GenBank/DDBJ databases">
        <authorList>
            <person name="Dong K."/>
        </authorList>
    </citation>
    <scope>NUCLEOTIDE SEQUENCE [LARGE SCALE GENOMIC DNA]</scope>
    <source>
        <strain evidence="23 24">DSM 28960</strain>
    </source>
</reference>
<keyword evidence="9" id="KW-0963">Cytoplasm</keyword>
<protein>
    <recommendedName>
        <fullName evidence="6">PTS system mannose-specific EIIAB component</fullName>
        <ecNumber evidence="5">2.7.1.191</ecNumber>
    </recommendedName>
    <alternativeName>
        <fullName evidence="18">EIIAB-Man</fullName>
    </alternativeName>
    <alternativeName>
        <fullName evidence="17">EIII-Man</fullName>
    </alternativeName>
</protein>
<evidence type="ECO:0000256" key="7">
    <source>
        <dbReference type="ARBA" id="ARBA00022448"/>
    </source>
</evidence>
<dbReference type="PROSITE" id="PS51101">
    <property type="entry name" value="PTS_EIIB_TYPE_4"/>
    <property type="match status" value="1"/>
</dbReference>
<evidence type="ECO:0000313" key="24">
    <source>
        <dbReference type="Proteomes" id="UP000439550"/>
    </source>
</evidence>
<dbReference type="CDD" id="cd00006">
    <property type="entry name" value="PTS_IIA_man"/>
    <property type="match status" value="1"/>
</dbReference>
<evidence type="ECO:0000256" key="15">
    <source>
        <dbReference type="ARBA" id="ARBA00023136"/>
    </source>
</evidence>
<comment type="caution">
    <text evidence="23">The sequence shown here is derived from an EMBL/GenBank/DDBJ whole genome shotgun (WGS) entry which is preliminary data.</text>
</comment>
<evidence type="ECO:0000256" key="4">
    <source>
        <dbReference type="ARBA" id="ARBA00011738"/>
    </source>
</evidence>
<evidence type="ECO:0000256" key="9">
    <source>
        <dbReference type="ARBA" id="ARBA00022490"/>
    </source>
</evidence>
<evidence type="ECO:0000256" key="16">
    <source>
        <dbReference type="ARBA" id="ARBA00023757"/>
    </source>
</evidence>
<dbReference type="InterPro" id="IPR004701">
    <property type="entry name" value="PTS_EIIA_man-typ"/>
</dbReference>
<keyword evidence="11" id="KW-0762">Sugar transport</keyword>
<evidence type="ECO:0000256" key="11">
    <source>
        <dbReference type="ARBA" id="ARBA00022597"/>
    </source>
</evidence>
<evidence type="ECO:0000256" key="17">
    <source>
        <dbReference type="ARBA" id="ARBA00030229"/>
    </source>
</evidence>
<dbReference type="Pfam" id="PF03610">
    <property type="entry name" value="EIIA-man"/>
    <property type="match status" value="1"/>
</dbReference>
<evidence type="ECO:0000256" key="5">
    <source>
        <dbReference type="ARBA" id="ARBA00011929"/>
    </source>
</evidence>
<dbReference type="AlphaFoldDB" id="A0A7X2D116"/>
<dbReference type="InterPro" id="IPR018455">
    <property type="entry name" value="PTS_IIB_sorbose-sp_subgr"/>
</dbReference>
<evidence type="ECO:0000256" key="8">
    <source>
        <dbReference type="ARBA" id="ARBA00022475"/>
    </source>
</evidence>
<evidence type="ECO:0000256" key="19">
    <source>
        <dbReference type="PIRSR" id="PIRSR618455-1"/>
    </source>
</evidence>
<dbReference type="CDD" id="cd00001">
    <property type="entry name" value="PTS_IIB_man"/>
    <property type="match status" value="1"/>
</dbReference>
<accession>A0A7X2D116</accession>
<evidence type="ECO:0000259" key="21">
    <source>
        <dbReference type="PROSITE" id="PS51096"/>
    </source>
</evidence>
<comment type="function">
    <text evidence="16">The phosphoenolpyruvate-dependent sugar phosphotransferase system (sugar PTS), a major carbohydrate active transport system, catalyzes the phosphorylation of incoming sugar substrates concomitantly with their translocation across the cell membrane. The enzyme II ManXYZ PTS system is involved in mannose transport.</text>
</comment>
<dbReference type="InterPro" id="IPR036667">
    <property type="entry name" value="PTS_IIB_sorbose-sp_sf"/>
</dbReference>
<dbReference type="InterPro" id="IPR051471">
    <property type="entry name" value="Bacterial_PTS_sugar_comp"/>
</dbReference>
<feature type="modified residue" description="Phosphohistidine; by HPr" evidence="20">
    <location>
        <position position="10"/>
    </location>
</feature>
<evidence type="ECO:0000256" key="14">
    <source>
        <dbReference type="ARBA" id="ARBA00022777"/>
    </source>
</evidence>
<dbReference type="PANTHER" id="PTHR33799:SF1">
    <property type="entry name" value="PTS SYSTEM MANNOSE-SPECIFIC EIIAB COMPONENT-RELATED"/>
    <property type="match status" value="1"/>
</dbReference>
<dbReference type="PROSITE" id="PS51096">
    <property type="entry name" value="PTS_EIIA_TYPE_4"/>
    <property type="match status" value="1"/>
</dbReference>
<feature type="domain" description="PTS EIIB type-4" evidence="22">
    <location>
        <begin position="163"/>
        <end position="327"/>
    </location>
</feature>
<dbReference type="Proteomes" id="UP000439550">
    <property type="component" value="Unassembled WGS sequence"/>
</dbReference>
<dbReference type="Gene3D" id="3.40.50.510">
    <property type="entry name" value="Phosphotransferase system, mannose-type IIA component"/>
    <property type="match status" value="1"/>
</dbReference>
<evidence type="ECO:0000256" key="3">
    <source>
        <dbReference type="ARBA" id="ARBA00004496"/>
    </source>
</evidence>
<evidence type="ECO:0000256" key="1">
    <source>
        <dbReference type="ARBA" id="ARBA00000514"/>
    </source>
</evidence>
<dbReference type="NCBIfam" id="TIGR00824">
    <property type="entry name" value="EIIA-man"/>
    <property type="match status" value="1"/>
</dbReference>
<dbReference type="GO" id="GO:0005737">
    <property type="term" value="C:cytoplasm"/>
    <property type="evidence" value="ECO:0007669"/>
    <property type="project" value="UniProtKB-SubCell"/>
</dbReference>
<keyword evidence="24" id="KW-1185">Reference proteome</keyword>
<dbReference type="InterPro" id="IPR013789">
    <property type="entry name" value="PTS_EIIA_man"/>
</dbReference>
<evidence type="ECO:0000256" key="10">
    <source>
        <dbReference type="ARBA" id="ARBA00022553"/>
    </source>
</evidence>
<feature type="active site" description="Tele-phosphohistidine intermediate; for EIIA activity" evidence="19">
    <location>
        <position position="10"/>
    </location>
</feature>
<evidence type="ECO:0000256" key="6">
    <source>
        <dbReference type="ARBA" id="ARBA00021685"/>
    </source>
</evidence>
<feature type="domain" description="PTS EIIA type-4" evidence="21">
    <location>
        <begin position="2"/>
        <end position="129"/>
    </location>
</feature>
<dbReference type="NCBIfam" id="TIGR00854">
    <property type="entry name" value="pts-sorbose"/>
    <property type="match status" value="1"/>
</dbReference>
<dbReference type="PANTHER" id="PTHR33799">
    <property type="entry name" value="PTS PERMEASE-RELATED-RELATED"/>
    <property type="match status" value="1"/>
</dbReference>
<dbReference type="InterPro" id="IPR033887">
    <property type="entry name" value="PTS_IIA_man"/>
</dbReference>
<evidence type="ECO:0000256" key="20">
    <source>
        <dbReference type="PIRSR" id="PIRSR618455-2"/>
    </source>
</evidence>
<dbReference type="GO" id="GO:0009401">
    <property type="term" value="P:phosphoenolpyruvate-dependent sugar phosphotransferase system"/>
    <property type="evidence" value="ECO:0007669"/>
    <property type="project" value="UniProtKB-KW"/>
</dbReference>
<feature type="active site" description="Pros-phosphohistidine intermediate; for EIIB activity" evidence="19">
    <location>
        <position position="178"/>
    </location>
</feature>
<feature type="modified residue" description="Phosphohistidine; by EIIA" evidence="20">
    <location>
        <position position="178"/>
    </location>
</feature>
<gene>
    <name evidence="23" type="primary">manX</name>
    <name evidence="23" type="ORF">GHI93_09285</name>
</gene>
<comment type="subcellular location">
    <subcellularLocation>
        <location evidence="2">Cell membrane</location>
    </subcellularLocation>
    <subcellularLocation>
        <location evidence="3">Cytoplasm</location>
    </subcellularLocation>
</comment>
<evidence type="ECO:0000256" key="13">
    <source>
        <dbReference type="ARBA" id="ARBA00022683"/>
    </source>
</evidence>
<evidence type="ECO:0000256" key="2">
    <source>
        <dbReference type="ARBA" id="ARBA00004236"/>
    </source>
</evidence>
<dbReference type="RefSeq" id="WP_153496777.1">
    <property type="nucleotide sequence ID" value="NZ_CAXYUY010000003.1"/>
</dbReference>
<proteinExistence type="predicted"/>
<keyword evidence="15" id="KW-0472">Membrane</keyword>
<feature type="modified residue" description="N6-acetyllysine" evidence="20">
    <location>
        <position position="55"/>
    </location>
</feature>
<dbReference type="InterPro" id="IPR004720">
    <property type="entry name" value="PTS_IIB_sorbose-sp"/>
</dbReference>
<keyword evidence="8" id="KW-1003">Cell membrane</keyword>
<keyword evidence="12" id="KW-0808">Transferase</keyword>
<evidence type="ECO:0000259" key="22">
    <source>
        <dbReference type="PROSITE" id="PS51101"/>
    </source>
</evidence>
<evidence type="ECO:0000256" key="18">
    <source>
        <dbReference type="ARBA" id="ARBA00032197"/>
    </source>
</evidence>
<dbReference type="GO" id="GO:0008982">
    <property type="term" value="F:protein-N(PI)-phosphohistidine-sugar phosphotransferase activity"/>
    <property type="evidence" value="ECO:0007669"/>
    <property type="project" value="InterPro"/>
</dbReference>
<dbReference type="InterPro" id="IPR036662">
    <property type="entry name" value="PTS_EIIA_man-typ_sf"/>
</dbReference>
<dbReference type="Gene3D" id="3.40.35.10">
    <property type="entry name" value="Phosphotransferase system, sorbose subfamily IIB component"/>
    <property type="match status" value="1"/>
</dbReference>
<keyword evidence="14" id="KW-0418">Kinase</keyword>
<dbReference type="SUPFAM" id="SSF53062">
    <property type="entry name" value="PTS system fructose IIA component-like"/>
    <property type="match status" value="1"/>
</dbReference>
<evidence type="ECO:0000256" key="12">
    <source>
        <dbReference type="ARBA" id="ARBA00022679"/>
    </source>
</evidence>
<organism evidence="23 24">
    <name type="scientific">Lactococcus hircilactis</name>
    <dbReference type="NCBI Taxonomy" id="1494462"/>
    <lineage>
        <taxon>Bacteria</taxon>
        <taxon>Bacillati</taxon>
        <taxon>Bacillota</taxon>
        <taxon>Bacilli</taxon>
        <taxon>Lactobacillales</taxon>
        <taxon>Streptococcaceae</taxon>
        <taxon>Lactococcus</taxon>
    </lineage>
</organism>
<name>A0A7X2D116_9LACT</name>
<comment type="catalytic activity">
    <reaction evidence="1">
        <text>D-mannose(out) + N(pros)-phospho-L-histidyl-[protein] = D-mannose 6-phosphate(in) + L-histidyl-[protein]</text>
        <dbReference type="Rhea" id="RHEA:49232"/>
        <dbReference type="Rhea" id="RHEA-COMP:9745"/>
        <dbReference type="Rhea" id="RHEA-COMP:9746"/>
        <dbReference type="ChEBI" id="CHEBI:4208"/>
        <dbReference type="ChEBI" id="CHEBI:29979"/>
        <dbReference type="ChEBI" id="CHEBI:58735"/>
        <dbReference type="ChEBI" id="CHEBI:64837"/>
        <dbReference type="EC" id="2.7.1.191"/>
    </reaction>
</comment>
<dbReference type="GO" id="GO:0005886">
    <property type="term" value="C:plasma membrane"/>
    <property type="evidence" value="ECO:0007669"/>
    <property type="project" value="UniProtKB-SubCell"/>
</dbReference>
<keyword evidence="10" id="KW-0597">Phosphoprotein</keyword>